<name>A0ABN8U4R0_9BACL</name>
<dbReference type="CDD" id="cd00081">
    <property type="entry name" value="Hint"/>
    <property type="match status" value="1"/>
</dbReference>
<feature type="domain" description="Hint" evidence="2">
    <location>
        <begin position="31"/>
        <end position="125"/>
    </location>
</feature>
<reference evidence="3" key="1">
    <citation type="submission" date="2022-06" db="EMBL/GenBank/DDBJ databases">
        <authorList>
            <person name="Dietemann V."/>
            <person name="Ory F."/>
            <person name="Dainat B."/>
            <person name="Oberhansli S."/>
        </authorList>
    </citation>
    <scope>NUCLEOTIDE SEQUENCE</scope>
    <source>
        <strain evidence="3">Ena-SAMPLE-TAB-26-04-2022-14:26:32:270-5432</strain>
    </source>
</reference>
<dbReference type="PROSITE" id="PS50817">
    <property type="entry name" value="INTEIN_N_TER"/>
    <property type="match status" value="1"/>
</dbReference>
<feature type="chain" id="PRO_5046413413" evidence="1">
    <location>
        <begin position="24"/>
        <end position="299"/>
    </location>
</feature>
<evidence type="ECO:0000313" key="4">
    <source>
        <dbReference type="Proteomes" id="UP001154322"/>
    </source>
</evidence>
<dbReference type="SMART" id="SM00306">
    <property type="entry name" value="HintN"/>
    <property type="match status" value="1"/>
</dbReference>
<dbReference type="InterPro" id="IPR036844">
    <property type="entry name" value="Hint_dom_sf"/>
</dbReference>
<gene>
    <name evidence="3" type="ORF">WJ0W_003300</name>
</gene>
<dbReference type="InterPro" id="IPR030934">
    <property type="entry name" value="Intein_C"/>
</dbReference>
<sequence length="299" mass="34069">MKKFITLILFFILSFTSIPLASAQSIANCNLHCFSAGTPVRTEAGFKPIEQISVGDLVQTKDETTGKTGYHRVIELFQRQADETYRITVKGITITTTEEHPFWVPGQGWVEAQYLKVGDLLQNPEGKPYPIDRIEIKKNSTTVYNFRVEGVHNYFVTELEIWTHNCGAGARSIPMRAPSGGGYSQAPKGTGNSAQNIAQYEKYKTHLTQTEKYGNSQVRELPDGRIRYYGEVMPAKKLGEMIGRRLVREWSPQTNNKRTWHETLDQSGNIRQVRPDTKFTGGNKVHYRFDNNRNYIGQW</sequence>
<dbReference type="PROSITE" id="PS50818">
    <property type="entry name" value="INTEIN_C_TER"/>
    <property type="match status" value="1"/>
</dbReference>
<dbReference type="EMBL" id="CALYLO010000004">
    <property type="protein sequence ID" value="CAH8246063.1"/>
    <property type="molecule type" value="Genomic_DNA"/>
</dbReference>
<dbReference type="Gene3D" id="2.170.16.10">
    <property type="entry name" value="Hedgehog/Intein (Hint) domain"/>
    <property type="match status" value="1"/>
</dbReference>
<dbReference type="Pfam" id="PF07591">
    <property type="entry name" value="PT-HINT"/>
    <property type="match status" value="1"/>
</dbReference>
<dbReference type="InterPro" id="IPR003587">
    <property type="entry name" value="Hint_dom_N"/>
</dbReference>
<dbReference type="InterPro" id="IPR006141">
    <property type="entry name" value="Intein_N"/>
</dbReference>
<dbReference type="NCBIfam" id="TIGR01443">
    <property type="entry name" value="intein_Cterm"/>
    <property type="match status" value="1"/>
</dbReference>
<accession>A0ABN8U4R0</accession>
<comment type="caution">
    <text evidence="3">The sequence shown here is derived from an EMBL/GenBank/DDBJ whole genome shotgun (WGS) entry which is preliminary data.</text>
</comment>
<proteinExistence type="predicted"/>
<evidence type="ECO:0000259" key="2">
    <source>
        <dbReference type="SMART" id="SM00306"/>
    </source>
</evidence>
<organism evidence="3 4">
    <name type="scientific">Paenibacillus melissococcoides</name>
    <dbReference type="NCBI Taxonomy" id="2912268"/>
    <lineage>
        <taxon>Bacteria</taxon>
        <taxon>Bacillati</taxon>
        <taxon>Bacillota</taxon>
        <taxon>Bacilli</taxon>
        <taxon>Bacillales</taxon>
        <taxon>Paenibacillaceae</taxon>
        <taxon>Paenibacillus</taxon>
    </lineage>
</organism>
<keyword evidence="4" id="KW-1185">Reference proteome</keyword>
<dbReference type="Proteomes" id="UP001154322">
    <property type="component" value="Unassembled WGS sequence"/>
</dbReference>
<evidence type="ECO:0000256" key="1">
    <source>
        <dbReference type="SAM" id="SignalP"/>
    </source>
</evidence>
<evidence type="ECO:0000313" key="3">
    <source>
        <dbReference type="EMBL" id="CAH8246063.1"/>
    </source>
</evidence>
<protein>
    <submittedName>
        <fullName evidence="3">HINT domain-containing protein</fullName>
    </submittedName>
</protein>
<feature type="signal peptide" evidence="1">
    <location>
        <begin position="1"/>
        <end position="23"/>
    </location>
</feature>
<keyword evidence="1" id="KW-0732">Signal</keyword>
<dbReference type="RefSeq" id="WP_261944983.1">
    <property type="nucleotide sequence ID" value="NZ_CALYLO010000004.1"/>
</dbReference>
<dbReference type="SUPFAM" id="SSF51294">
    <property type="entry name" value="Hedgehog/intein (Hint) domain"/>
    <property type="match status" value="1"/>
</dbReference>